<feature type="chain" id="PRO_5026736753" evidence="1">
    <location>
        <begin position="21"/>
        <end position="86"/>
    </location>
</feature>
<evidence type="ECO:0000256" key="1">
    <source>
        <dbReference type="SAM" id="SignalP"/>
    </source>
</evidence>
<evidence type="ECO:0000313" key="3">
    <source>
        <dbReference type="Proteomes" id="UP000468388"/>
    </source>
</evidence>
<comment type="caution">
    <text evidence="2">The sequence shown here is derived from an EMBL/GenBank/DDBJ whole genome shotgun (WGS) entry which is preliminary data.</text>
</comment>
<dbReference type="EMBL" id="WRXO01000004">
    <property type="protein sequence ID" value="MVT42324.1"/>
    <property type="molecule type" value="Genomic_DNA"/>
</dbReference>
<feature type="signal peptide" evidence="1">
    <location>
        <begin position="1"/>
        <end position="20"/>
    </location>
</feature>
<dbReference type="AlphaFoldDB" id="A0A6N8JBI6"/>
<proteinExistence type="predicted"/>
<evidence type="ECO:0000313" key="2">
    <source>
        <dbReference type="EMBL" id="MVT42324.1"/>
    </source>
</evidence>
<keyword evidence="1" id="KW-0732">Signal</keyword>
<reference evidence="2 3" key="1">
    <citation type="submission" date="2019-12" db="EMBL/GenBank/DDBJ databases">
        <title>The draft genomic sequence of strain Chitinophaga oryziterrae JCM 16595.</title>
        <authorList>
            <person name="Zhang X."/>
        </authorList>
    </citation>
    <scope>NUCLEOTIDE SEQUENCE [LARGE SCALE GENOMIC DNA]</scope>
    <source>
        <strain evidence="2 3">JCM 16595</strain>
    </source>
</reference>
<organism evidence="2 3">
    <name type="scientific">Chitinophaga oryziterrae</name>
    <dbReference type="NCBI Taxonomy" id="1031224"/>
    <lineage>
        <taxon>Bacteria</taxon>
        <taxon>Pseudomonadati</taxon>
        <taxon>Bacteroidota</taxon>
        <taxon>Chitinophagia</taxon>
        <taxon>Chitinophagales</taxon>
        <taxon>Chitinophagaceae</taxon>
        <taxon>Chitinophaga</taxon>
    </lineage>
</organism>
<name>A0A6N8JBI6_9BACT</name>
<gene>
    <name evidence="2" type="ORF">GO495_17160</name>
</gene>
<sequence length="86" mass="10114">MKKLLFLSIFFLGSIVFVNAQPPHPPLPPVPPGFPRPPLPPVPPHPHRHVVRHHWHHRPIRHHHYKRYSFMPANTVKYPDSIAYYA</sequence>
<protein>
    <submittedName>
        <fullName evidence="2">Uncharacterized protein</fullName>
    </submittedName>
</protein>
<accession>A0A6N8JBI6</accession>
<dbReference type="Proteomes" id="UP000468388">
    <property type="component" value="Unassembled WGS sequence"/>
</dbReference>
<dbReference type="RefSeq" id="WP_157300946.1">
    <property type="nucleotide sequence ID" value="NZ_BAAAZB010000005.1"/>
</dbReference>
<keyword evidence="3" id="KW-1185">Reference proteome</keyword>